<evidence type="ECO:0000313" key="4">
    <source>
        <dbReference type="EMBL" id="BDC98318.1"/>
    </source>
</evidence>
<organism evidence="4 5">
    <name type="scientific">Persicobacter psychrovividus</name>
    <dbReference type="NCBI Taxonomy" id="387638"/>
    <lineage>
        <taxon>Bacteria</taxon>
        <taxon>Pseudomonadati</taxon>
        <taxon>Bacteroidota</taxon>
        <taxon>Cytophagia</taxon>
        <taxon>Cytophagales</taxon>
        <taxon>Persicobacteraceae</taxon>
        <taxon>Persicobacter</taxon>
    </lineage>
</organism>
<feature type="domain" description="IMP dehydrogenase/GMP reductase" evidence="3">
    <location>
        <begin position="6"/>
        <end position="340"/>
    </location>
</feature>
<evidence type="ECO:0000256" key="2">
    <source>
        <dbReference type="ARBA" id="ARBA00023002"/>
    </source>
</evidence>
<dbReference type="Gene3D" id="3.20.20.70">
    <property type="entry name" value="Aldolase class I"/>
    <property type="match status" value="1"/>
</dbReference>
<keyword evidence="5" id="KW-1185">Reference proteome</keyword>
<dbReference type="CDD" id="cd00381">
    <property type="entry name" value="IMPDH"/>
    <property type="match status" value="1"/>
</dbReference>
<accession>A0ABM7VCB0</accession>
<dbReference type="RefSeq" id="WP_338397607.1">
    <property type="nucleotide sequence ID" value="NZ_AP025292.1"/>
</dbReference>
<dbReference type="Proteomes" id="UP001354989">
    <property type="component" value="Chromosome"/>
</dbReference>
<dbReference type="EMBL" id="AP025292">
    <property type="protein sequence ID" value="BDC98318.1"/>
    <property type="molecule type" value="Genomic_DNA"/>
</dbReference>
<dbReference type="SMART" id="SM01240">
    <property type="entry name" value="IMPDH"/>
    <property type="match status" value="1"/>
</dbReference>
<dbReference type="Pfam" id="PF00478">
    <property type="entry name" value="IMPDH"/>
    <property type="match status" value="1"/>
</dbReference>
<dbReference type="SUPFAM" id="SSF51412">
    <property type="entry name" value="Inosine monophosphate dehydrogenase (IMPDH)"/>
    <property type="match status" value="1"/>
</dbReference>
<dbReference type="InterPro" id="IPR015875">
    <property type="entry name" value="IMP_DH/GMP_Rdtase_CS"/>
</dbReference>
<keyword evidence="2" id="KW-0560">Oxidoreductase</keyword>
<dbReference type="PANTHER" id="PTHR11911">
    <property type="entry name" value="INOSINE-5-MONOPHOSPHATE DEHYDROGENASE RELATED"/>
    <property type="match status" value="1"/>
</dbReference>
<proteinExistence type="predicted"/>
<evidence type="ECO:0000256" key="1">
    <source>
        <dbReference type="ARBA" id="ARBA00022958"/>
    </source>
</evidence>
<keyword evidence="1" id="KW-0630">Potassium</keyword>
<evidence type="ECO:0000259" key="3">
    <source>
        <dbReference type="Pfam" id="PF00478"/>
    </source>
</evidence>
<name>A0ABM7VCB0_9BACT</name>
<evidence type="ECO:0000313" key="5">
    <source>
        <dbReference type="Proteomes" id="UP001354989"/>
    </source>
</evidence>
<dbReference type="PROSITE" id="PS00487">
    <property type="entry name" value="IMP_DH_GMP_RED"/>
    <property type="match status" value="1"/>
</dbReference>
<dbReference type="InterPro" id="IPR005990">
    <property type="entry name" value="IMP_DH"/>
</dbReference>
<dbReference type="InterPro" id="IPR001093">
    <property type="entry name" value="IMP_DH_GMPRt"/>
</dbReference>
<reference evidence="4 5" key="1">
    <citation type="submission" date="2021-12" db="EMBL/GenBank/DDBJ databases">
        <title>Genome sequencing of bacteria with rrn-lacking chromosome and rrn-plasmid.</title>
        <authorList>
            <person name="Anda M."/>
            <person name="Iwasaki W."/>
        </authorList>
    </citation>
    <scope>NUCLEOTIDE SEQUENCE [LARGE SCALE GENOMIC DNA]</scope>
    <source>
        <strain evidence="4 5">NBRC 101262</strain>
    </source>
</reference>
<dbReference type="InterPro" id="IPR013785">
    <property type="entry name" value="Aldolase_TIM"/>
</dbReference>
<sequence>MNIKKAYSFDDVLIVPKYNTIKSRRDVSFRTRVTKNHSIDIPILIANMDTVCEADMCIAVGELGGLGVLHRFLTIEEQAAEVSKVKAEGLLCAAALGIKDYEDRLAALSEAKVDIIVLDIAHGHSEMAKDTLVFIKKNYPQIDVMVGNIATAAAALDFMEWGADGLKVGIGPGSMCTTRIMTGCGVPQLSAIDNVYQAVAGKVPICGDGGIKVPGDVVKAIGAGADNVMVGSIVSGTDETPGEVVSMDGKKYKTYRGMASFDAAIQKLKKDNVKSMEVVSVEGEKTLVDYKGPVEPIIKKYLGGLASGMTYNGTNNIAAMKGNVEFVEISTQGMKESIAHGVNKI</sequence>
<dbReference type="PANTHER" id="PTHR11911:SF122">
    <property type="entry name" value="GMP REDUCTASE"/>
    <property type="match status" value="1"/>
</dbReference>
<gene>
    <name evidence="4" type="ORF">PEPS_05990</name>
</gene>
<protein>
    <submittedName>
        <fullName evidence="4">Guanosine monophosphate reductase</fullName>
    </submittedName>
</protein>